<name>A0A2W5SU40_9BACT</name>
<dbReference type="PANTHER" id="PTHR11905">
    <property type="entry name" value="ADAM A DISINTEGRIN AND METALLOPROTEASE DOMAIN"/>
    <property type="match status" value="1"/>
</dbReference>
<dbReference type="SUPFAM" id="SSF57552">
    <property type="entry name" value="Blood coagulation inhibitor (disintegrin)"/>
    <property type="match status" value="6"/>
</dbReference>
<proteinExistence type="predicted"/>
<evidence type="ECO:0000313" key="3">
    <source>
        <dbReference type="Proteomes" id="UP000249061"/>
    </source>
</evidence>
<accession>A0A2W5SU40</accession>
<evidence type="ECO:0000259" key="1">
    <source>
        <dbReference type="PROSITE" id="PS50214"/>
    </source>
</evidence>
<organism evidence="2 3">
    <name type="scientific">Archangium gephyra</name>
    <dbReference type="NCBI Taxonomy" id="48"/>
    <lineage>
        <taxon>Bacteria</taxon>
        <taxon>Pseudomonadati</taxon>
        <taxon>Myxococcota</taxon>
        <taxon>Myxococcia</taxon>
        <taxon>Myxococcales</taxon>
        <taxon>Cystobacterineae</taxon>
        <taxon>Archangiaceae</taxon>
        <taxon>Archangium</taxon>
    </lineage>
</organism>
<reference evidence="2 3" key="1">
    <citation type="submission" date="2017-08" db="EMBL/GenBank/DDBJ databases">
        <title>Infants hospitalized years apart are colonized by the same room-sourced microbial strains.</title>
        <authorList>
            <person name="Brooks B."/>
            <person name="Olm M.R."/>
            <person name="Firek B.A."/>
            <person name="Baker R."/>
            <person name="Thomas B.C."/>
            <person name="Morowitz M.J."/>
            <person name="Banfield J.F."/>
        </authorList>
    </citation>
    <scope>NUCLEOTIDE SEQUENCE [LARGE SCALE GENOMIC DNA]</scope>
    <source>
        <strain evidence="2">S2_003_000_R2_14</strain>
    </source>
</reference>
<gene>
    <name evidence="2" type="ORF">DI536_30380</name>
</gene>
<dbReference type="EMBL" id="QFQP01000038">
    <property type="protein sequence ID" value="PZR06380.1"/>
    <property type="molecule type" value="Genomic_DNA"/>
</dbReference>
<sequence length="454" mass="45866">MCRPSVGACDEAELCDNQGNCPADVVKAVDTLCRGDAGVCDFAERCDGVTGVCPSDALVDAGTPCRVAVGDCDDPEFCSGAAIDCPADQLKQSGTSCRSVAGDCDLAEQCDGVSPACPADLKRSAGTECRMSAGDCDVAEQCDGTSATCPADLRRSAGTECRVSAGDCDIAEQCDGTSATCPANSFRPSTHVCRNAAPTCDVPETCSGSSATCPGDSFASSSVSCQPQSCSNGTVQPAGFCAGTSASCNFTAMVSCNGYQCNGTNCRTNCSSIGDCVAGYFCNGSQQCEVKRANGQPCSNADNCSSGVCTASYVDADGDSYGAGAAASFCGPIPSGRVAQTGDCCDSDANARPGQTGWFTTARIGCGGYDYDCSGGEQRRYTSLAVCTSVGGCATEDRECQSDTSTIPGWKPGPAPGCGGSGTLVTSCAVHYICTGGQTQCHQVQTTNAPQECR</sequence>
<dbReference type="AlphaFoldDB" id="A0A2W5SU40"/>
<dbReference type="InterPro" id="IPR001762">
    <property type="entry name" value="Disintegrin_dom"/>
</dbReference>
<protein>
    <recommendedName>
        <fullName evidence="1">Disintegrin domain-containing protein</fullName>
    </recommendedName>
</protein>
<dbReference type="Proteomes" id="UP000249061">
    <property type="component" value="Unassembled WGS sequence"/>
</dbReference>
<dbReference type="PROSITE" id="PS50214">
    <property type="entry name" value="DISINTEGRIN_2"/>
    <property type="match status" value="1"/>
</dbReference>
<dbReference type="PANTHER" id="PTHR11905:SF159">
    <property type="entry name" value="ADAM METALLOPROTEASE"/>
    <property type="match status" value="1"/>
</dbReference>
<dbReference type="InterPro" id="IPR036436">
    <property type="entry name" value="Disintegrin_dom_sf"/>
</dbReference>
<feature type="domain" description="Disintegrin" evidence="1">
    <location>
        <begin position="125"/>
        <end position="221"/>
    </location>
</feature>
<dbReference type="SMART" id="SM00050">
    <property type="entry name" value="DISIN"/>
    <property type="match status" value="1"/>
</dbReference>
<comment type="caution">
    <text evidence="2">The sequence shown here is derived from an EMBL/GenBank/DDBJ whole genome shotgun (WGS) entry which is preliminary data.</text>
</comment>
<evidence type="ECO:0000313" key="2">
    <source>
        <dbReference type="EMBL" id="PZR06380.1"/>
    </source>
</evidence>
<dbReference type="Gene3D" id="4.10.70.10">
    <property type="entry name" value="Disintegrin domain"/>
    <property type="match status" value="5"/>
</dbReference>